<evidence type="ECO:0000313" key="4">
    <source>
        <dbReference type="Proteomes" id="UP000676336"/>
    </source>
</evidence>
<sequence length="98" mass="10670">LGDDAAAIKLYEASLKIDNSAFCSSGLTLATTYHNMGLVHAKLGDYIKSQVAHDKALKIYRGILDPDHQDLATSLDHNGLIYVKLGDYIQALSNHKEA</sequence>
<name>A0A8S2UVW0_9BILA</name>
<accession>A0A8S2UVW0</accession>
<feature type="non-terminal residue" evidence="3">
    <location>
        <position position="1"/>
    </location>
</feature>
<comment type="caution">
    <text evidence="3">The sequence shown here is derived from an EMBL/GenBank/DDBJ whole genome shotgun (WGS) entry which is preliminary data.</text>
</comment>
<dbReference type="PANTHER" id="PTHR45641">
    <property type="entry name" value="TETRATRICOPEPTIDE REPEAT PROTEIN (AFU_ORTHOLOGUE AFUA_6G03870)"/>
    <property type="match status" value="1"/>
</dbReference>
<proteinExistence type="predicted"/>
<evidence type="ECO:0000313" key="3">
    <source>
        <dbReference type="EMBL" id="CAF4358881.1"/>
    </source>
</evidence>
<dbReference type="AlphaFoldDB" id="A0A8S2UVW0"/>
<gene>
    <name evidence="3" type="ORF">SMN809_LOCUS28604</name>
</gene>
<feature type="non-terminal residue" evidence="3">
    <location>
        <position position="98"/>
    </location>
</feature>
<evidence type="ECO:0000256" key="2">
    <source>
        <dbReference type="ARBA" id="ARBA00022803"/>
    </source>
</evidence>
<dbReference type="SUPFAM" id="SSF48452">
    <property type="entry name" value="TPR-like"/>
    <property type="match status" value="1"/>
</dbReference>
<dbReference type="InterPro" id="IPR011990">
    <property type="entry name" value="TPR-like_helical_dom_sf"/>
</dbReference>
<evidence type="ECO:0008006" key="5">
    <source>
        <dbReference type="Google" id="ProtNLM"/>
    </source>
</evidence>
<dbReference type="EMBL" id="CAJOBI010048267">
    <property type="protein sequence ID" value="CAF4358881.1"/>
    <property type="molecule type" value="Genomic_DNA"/>
</dbReference>
<organism evidence="3 4">
    <name type="scientific">Rotaria magnacalcarata</name>
    <dbReference type="NCBI Taxonomy" id="392030"/>
    <lineage>
        <taxon>Eukaryota</taxon>
        <taxon>Metazoa</taxon>
        <taxon>Spiralia</taxon>
        <taxon>Gnathifera</taxon>
        <taxon>Rotifera</taxon>
        <taxon>Eurotatoria</taxon>
        <taxon>Bdelloidea</taxon>
        <taxon>Philodinida</taxon>
        <taxon>Philodinidae</taxon>
        <taxon>Rotaria</taxon>
    </lineage>
</organism>
<dbReference type="PANTHER" id="PTHR45641:SF19">
    <property type="entry name" value="NEPHROCYSTIN-3"/>
    <property type="match status" value="1"/>
</dbReference>
<evidence type="ECO:0000256" key="1">
    <source>
        <dbReference type="ARBA" id="ARBA00022737"/>
    </source>
</evidence>
<keyword evidence="2" id="KW-0802">TPR repeat</keyword>
<reference evidence="3" key="1">
    <citation type="submission" date="2021-02" db="EMBL/GenBank/DDBJ databases">
        <authorList>
            <person name="Nowell W R."/>
        </authorList>
    </citation>
    <scope>NUCLEOTIDE SEQUENCE</scope>
</reference>
<protein>
    <recommendedName>
        <fullName evidence="5">Kinesin light chain</fullName>
    </recommendedName>
</protein>
<dbReference type="Gene3D" id="1.25.40.10">
    <property type="entry name" value="Tetratricopeptide repeat domain"/>
    <property type="match status" value="1"/>
</dbReference>
<dbReference type="Pfam" id="PF13424">
    <property type="entry name" value="TPR_12"/>
    <property type="match status" value="1"/>
</dbReference>
<dbReference type="Proteomes" id="UP000676336">
    <property type="component" value="Unassembled WGS sequence"/>
</dbReference>
<keyword evidence="1" id="KW-0677">Repeat</keyword>